<keyword evidence="2" id="KW-1185">Reference proteome</keyword>
<accession>A0A212EVA9</accession>
<name>A0A212EVA9_DANPL</name>
<comment type="caution">
    <text evidence="1">The sequence shown here is derived from an EMBL/GenBank/DDBJ whole genome shotgun (WGS) entry which is preliminary data.</text>
</comment>
<evidence type="ECO:0000313" key="1">
    <source>
        <dbReference type="EMBL" id="OWR45419.1"/>
    </source>
</evidence>
<dbReference type="eggNOG" id="KOG1075">
    <property type="taxonomic scope" value="Eukaryota"/>
</dbReference>
<reference evidence="1 2" key="1">
    <citation type="journal article" date="2011" name="Cell">
        <title>The monarch butterfly genome yields insights into long-distance migration.</title>
        <authorList>
            <person name="Zhan S."/>
            <person name="Merlin C."/>
            <person name="Boore J.L."/>
            <person name="Reppert S.M."/>
        </authorList>
    </citation>
    <scope>NUCLEOTIDE SEQUENCE [LARGE SCALE GENOMIC DNA]</scope>
    <source>
        <strain evidence="1">F-2</strain>
    </source>
</reference>
<organism evidence="1 2">
    <name type="scientific">Danaus plexippus plexippus</name>
    <dbReference type="NCBI Taxonomy" id="278856"/>
    <lineage>
        <taxon>Eukaryota</taxon>
        <taxon>Metazoa</taxon>
        <taxon>Ecdysozoa</taxon>
        <taxon>Arthropoda</taxon>
        <taxon>Hexapoda</taxon>
        <taxon>Insecta</taxon>
        <taxon>Pterygota</taxon>
        <taxon>Neoptera</taxon>
        <taxon>Endopterygota</taxon>
        <taxon>Lepidoptera</taxon>
        <taxon>Glossata</taxon>
        <taxon>Ditrysia</taxon>
        <taxon>Papilionoidea</taxon>
        <taxon>Nymphalidae</taxon>
        <taxon>Danainae</taxon>
        <taxon>Danaini</taxon>
        <taxon>Danaina</taxon>
        <taxon>Danaus</taxon>
        <taxon>Danaus</taxon>
    </lineage>
</organism>
<proteinExistence type="predicted"/>
<gene>
    <name evidence="1" type="ORF">KGM_215561</name>
</gene>
<dbReference type="STRING" id="278856.A0A212EVA9"/>
<dbReference type="EMBL" id="AGBW02012225">
    <property type="protein sequence ID" value="OWR45419.1"/>
    <property type="molecule type" value="Genomic_DNA"/>
</dbReference>
<protein>
    <submittedName>
        <fullName evidence="1">Uncharacterized protein</fullName>
    </submittedName>
</protein>
<dbReference type="KEGG" id="dpl:KGM_215561"/>
<dbReference type="InParanoid" id="A0A212EVA9"/>
<sequence>MKFKVTRNIIVPGAMKRNNLVLVLIAVFFFIISYTSCYQILLDSPATDTLKNNDVRAKRELEDLENDDEFALPSSPGMEEEPGFWDRVVKIAMKIFNKFIEWLNS</sequence>
<evidence type="ECO:0000313" key="2">
    <source>
        <dbReference type="Proteomes" id="UP000007151"/>
    </source>
</evidence>
<dbReference type="AlphaFoldDB" id="A0A212EVA9"/>
<dbReference type="Proteomes" id="UP000007151">
    <property type="component" value="Unassembled WGS sequence"/>
</dbReference>